<evidence type="ECO:0000313" key="1">
    <source>
        <dbReference type="EMBL" id="JAH33583.1"/>
    </source>
</evidence>
<reference evidence="1" key="1">
    <citation type="submission" date="2014-11" db="EMBL/GenBank/DDBJ databases">
        <authorList>
            <person name="Amaro Gonzalez C."/>
        </authorList>
    </citation>
    <scope>NUCLEOTIDE SEQUENCE</scope>
</reference>
<sequence>MEQSLLAIESNAVLEHWHAYLLPLKNIKINKLPCMNRT</sequence>
<protein>
    <submittedName>
        <fullName evidence="1">Uncharacterized protein</fullName>
    </submittedName>
</protein>
<reference evidence="1" key="2">
    <citation type="journal article" date="2015" name="Fish Shellfish Immunol.">
        <title>Early steps in the European eel (Anguilla anguilla)-Vibrio vulnificus interaction in the gills: Role of the RtxA13 toxin.</title>
        <authorList>
            <person name="Callol A."/>
            <person name="Pajuelo D."/>
            <person name="Ebbesson L."/>
            <person name="Teles M."/>
            <person name="MacKenzie S."/>
            <person name="Amaro C."/>
        </authorList>
    </citation>
    <scope>NUCLEOTIDE SEQUENCE</scope>
</reference>
<dbReference type="EMBL" id="GBXM01074994">
    <property type="protein sequence ID" value="JAH33583.1"/>
    <property type="molecule type" value="Transcribed_RNA"/>
</dbReference>
<accession>A0A0E9RZ93</accession>
<name>A0A0E9RZ93_ANGAN</name>
<proteinExistence type="predicted"/>
<organism evidence="1">
    <name type="scientific">Anguilla anguilla</name>
    <name type="common">European freshwater eel</name>
    <name type="synonym">Muraena anguilla</name>
    <dbReference type="NCBI Taxonomy" id="7936"/>
    <lineage>
        <taxon>Eukaryota</taxon>
        <taxon>Metazoa</taxon>
        <taxon>Chordata</taxon>
        <taxon>Craniata</taxon>
        <taxon>Vertebrata</taxon>
        <taxon>Euteleostomi</taxon>
        <taxon>Actinopterygii</taxon>
        <taxon>Neopterygii</taxon>
        <taxon>Teleostei</taxon>
        <taxon>Anguilliformes</taxon>
        <taxon>Anguillidae</taxon>
        <taxon>Anguilla</taxon>
    </lineage>
</organism>
<dbReference type="AlphaFoldDB" id="A0A0E9RZ93"/>